<dbReference type="PROSITE" id="PS51388">
    <property type="entry name" value="GED"/>
    <property type="match status" value="1"/>
</dbReference>
<gene>
    <name evidence="2" type="ORF">GIB67_018717</name>
</gene>
<reference evidence="2 3" key="1">
    <citation type="journal article" date="2020" name="IScience">
        <title>Genome Sequencing of the Endangered Kingdonia uniflora (Circaeasteraceae, Ranunculales) Reveals Potential Mechanisms of Evolutionary Specialization.</title>
        <authorList>
            <person name="Sun Y."/>
            <person name="Deng T."/>
            <person name="Zhang A."/>
            <person name="Moore M.J."/>
            <person name="Landis J.B."/>
            <person name="Lin N."/>
            <person name="Zhang H."/>
            <person name="Zhang X."/>
            <person name="Huang J."/>
            <person name="Zhang X."/>
            <person name="Sun H."/>
            <person name="Wang H."/>
        </authorList>
    </citation>
    <scope>NUCLEOTIDE SEQUENCE [LARGE SCALE GENOMIC DNA]</scope>
    <source>
        <strain evidence="2">TB1705</strain>
        <tissue evidence="2">Leaf</tissue>
    </source>
</reference>
<keyword evidence="3" id="KW-1185">Reference proteome</keyword>
<dbReference type="SMART" id="SM00302">
    <property type="entry name" value="GED"/>
    <property type="match status" value="1"/>
</dbReference>
<dbReference type="InterPro" id="IPR020850">
    <property type="entry name" value="GED_dom"/>
</dbReference>
<dbReference type="AlphaFoldDB" id="A0A7J7L2E6"/>
<comment type="caution">
    <text evidence="2">The sequence shown here is derived from an EMBL/GenBank/DDBJ whole genome shotgun (WGS) entry which is preliminary data.</text>
</comment>
<dbReference type="GO" id="GO:0005525">
    <property type="term" value="F:GTP binding"/>
    <property type="evidence" value="ECO:0007669"/>
    <property type="project" value="InterPro"/>
</dbReference>
<dbReference type="GO" id="GO:0003924">
    <property type="term" value="F:GTPase activity"/>
    <property type="evidence" value="ECO:0007669"/>
    <property type="project" value="InterPro"/>
</dbReference>
<dbReference type="Proteomes" id="UP000541444">
    <property type="component" value="Unassembled WGS sequence"/>
</dbReference>
<evidence type="ECO:0000313" key="3">
    <source>
        <dbReference type="Proteomes" id="UP000541444"/>
    </source>
</evidence>
<organism evidence="2 3">
    <name type="scientific">Kingdonia uniflora</name>
    <dbReference type="NCBI Taxonomy" id="39325"/>
    <lineage>
        <taxon>Eukaryota</taxon>
        <taxon>Viridiplantae</taxon>
        <taxon>Streptophyta</taxon>
        <taxon>Embryophyta</taxon>
        <taxon>Tracheophyta</taxon>
        <taxon>Spermatophyta</taxon>
        <taxon>Magnoliopsida</taxon>
        <taxon>Ranunculales</taxon>
        <taxon>Circaeasteraceae</taxon>
        <taxon>Kingdonia</taxon>
    </lineage>
</organism>
<dbReference type="EMBL" id="JACGCM010002684">
    <property type="protein sequence ID" value="KAF6136714.1"/>
    <property type="molecule type" value="Genomic_DNA"/>
</dbReference>
<evidence type="ECO:0000313" key="2">
    <source>
        <dbReference type="EMBL" id="KAF6136714.1"/>
    </source>
</evidence>
<protein>
    <recommendedName>
        <fullName evidence="1">GED domain-containing protein</fullName>
    </recommendedName>
</protein>
<name>A0A7J7L2E6_9MAGN</name>
<proteinExistence type="predicted"/>
<dbReference type="InterPro" id="IPR003130">
    <property type="entry name" value="GED"/>
</dbReference>
<dbReference type="Pfam" id="PF02212">
    <property type="entry name" value="GED"/>
    <property type="match status" value="1"/>
</dbReference>
<accession>A0A7J7L2E6</accession>
<dbReference type="OrthoDB" id="5061070at2759"/>
<evidence type="ECO:0000259" key="1">
    <source>
        <dbReference type="PROSITE" id="PS51388"/>
    </source>
</evidence>
<feature type="domain" description="GED" evidence="1">
    <location>
        <begin position="164"/>
        <end position="257"/>
    </location>
</feature>
<sequence>MPSNLSTMAGAISTLMRILASLKESLKKILVRREFDKYWDEAYMHCTARLAEMLDVYSKDLQNKITADNFLMDEIQVWKYIEDVYVRVLKKHSERYPQLHSSTIRAGHNLMSMVNDSKFNLSFIFTNFTNVLNDKNKSKIGLPIFDDVEVVHLRKYSPVVVQQAFDMKMRLTAYWKIVLLRLVDSLGLHLVLSVQNLVNNSIEDEIVKELLNSQNGGIEKMLEESPVVVTKREKLNKSIKLLQDSKEVVSNIMDRMSADGCPAH</sequence>
<dbReference type="Gene3D" id="1.20.120.1240">
    <property type="entry name" value="Dynamin, middle domain"/>
    <property type="match status" value="1"/>
</dbReference>